<evidence type="ECO:0000256" key="5">
    <source>
        <dbReference type="SAM" id="MobiDB-lite"/>
    </source>
</evidence>
<dbReference type="InterPro" id="IPR008271">
    <property type="entry name" value="Ser/Thr_kinase_AS"/>
</dbReference>
<dbReference type="OrthoDB" id="5485117at2"/>
<keyword evidence="6" id="KW-1133">Transmembrane helix</keyword>
<dbReference type="GO" id="GO:0004674">
    <property type="term" value="F:protein serine/threonine kinase activity"/>
    <property type="evidence" value="ECO:0007669"/>
    <property type="project" value="TreeGrafter"/>
</dbReference>
<feature type="transmembrane region" description="Helical" evidence="6">
    <location>
        <begin position="416"/>
        <end position="437"/>
    </location>
</feature>
<dbReference type="Gene3D" id="3.30.200.20">
    <property type="entry name" value="Phosphorylase Kinase, domain 1"/>
    <property type="match status" value="1"/>
</dbReference>
<sequence>MGDSFPKAGGVFQNRYRINSVIGRGGFAQIYLAEQMDLGRQVALKVLSPGLRGDDKHAQEVAERFRREAKLVASLRDPHTIIMYDYGRTEDALLYMVFEYIDGLTLSGLVRKEGRISAERASKILRQCLSSLQEAHAMGVLHRDIKPANIMVYEHIGRTDQVKVLDFGIAKSVLGDDDGAGRDLTQAGMIIGTPRYMAPEQLRGTPLGPQTDIYSLGLVAYELLTGQRAIELDSMVSIITRQVSDDPIELPDNLGFSPRFRAIINRMLHKSEQRRFQTANEILSALDALDPADFEVNAPAAPEAEEDYKATVRMPPPSFDSQMFDAPAPSGERPAGMPALPQTERPPGMPALPQHTPTPTGGVPAYTPTPTGGIPVYTPTSPRNTTGFSNAAPPVDGFSSSGTIPAMATAKPKSRMPLLVIITLLVLLGAGGLFYAYSASQSSGDTVVTTPTRELRPITETAPPVPEAPTAPQQNIPEVAAARAPDEAAEVVNLGIQLGASEQARQAQRAEEDARAEADKASETTATAAEEAPARAKEPQAPKAAPKRARTERTRTTVKPKESKTSRKKAAEPAPKKDQPSTSSFPALDGI</sequence>
<evidence type="ECO:0000256" key="4">
    <source>
        <dbReference type="ARBA" id="ARBA00022840"/>
    </source>
</evidence>
<dbReference type="Pfam" id="PF00069">
    <property type="entry name" value="Pkinase"/>
    <property type="match status" value="1"/>
</dbReference>
<feature type="region of interest" description="Disordered" evidence="5">
    <location>
        <begin position="326"/>
        <end position="367"/>
    </location>
</feature>
<dbReference type="Proteomes" id="UP000249799">
    <property type="component" value="Chromosome"/>
</dbReference>
<feature type="domain" description="Protein kinase" evidence="7">
    <location>
        <begin position="16"/>
        <end position="289"/>
    </location>
</feature>
<protein>
    <recommendedName>
        <fullName evidence="7">Protein kinase domain-containing protein</fullName>
    </recommendedName>
</protein>
<dbReference type="InterPro" id="IPR017441">
    <property type="entry name" value="Protein_kinase_ATP_BS"/>
</dbReference>
<evidence type="ECO:0000256" key="2">
    <source>
        <dbReference type="ARBA" id="ARBA00022741"/>
    </source>
</evidence>
<feature type="compositionally biased region" description="Basic and acidic residues" evidence="5">
    <location>
        <begin position="508"/>
        <end position="522"/>
    </location>
</feature>
<keyword evidence="6" id="KW-0812">Transmembrane</keyword>
<dbReference type="AlphaFoldDB" id="A0A2Z4FH58"/>
<dbReference type="EMBL" id="CP030032">
    <property type="protein sequence ID" value="AWV88094.1"/>
    <property type="molecule type" value="Genomic_DNA"/>
</dbReference>
<keyword evidence="4" id="KW-0067">ATP-binding</keyword>
<evidence type="ECO:0000256" key="3">
    <source>
        <dbReference type="ARBA" id="ARBA00022777"/>
    </source>
</evidence>
<evidence type="ECO:0000313" key="9">
    <source>
        <dbReference type="Proteomes" id="UP000249799"/>
    </source>
</evidence>
<keyword evidence="2" id="KW-0547">Nucleotide-binding</keyword>
<evidence type="ECO:0000256" key="1">
    <source>
        <dbReference type="ARBA" id="ARBA00022679"/>
    </source>
</evidence>
<keyword evidence="9" id="KW-1185">Reference proteome</keyword>
<evidence type="ECO:0000256" key="6">
    <source>
        <dbReference type="SAM" id="Phobius"/>
    </source>
</evidence>
<dbReference type="CDD" id="cd14014">
    <property type="entry name" value="STKc_PknB_like"/>
    <property type="match status" value="1"/>
</dbReference>
<organism evidence="8 9">
    <name type="scientific">Bradymonas sediminis</name>
    <dbReference type="NCBI Taxonomy" id="1548548"/>
    <lineage>
        <taxon>Bacteria</taxon>
        <taxon>Deltaproteobacteria</taxon>
        <taxon>Bradymonadales</taxon>
        <taxon>Bradymonadaceae</taxon>
        <taxon>Bradymonas</taxon>
    </lineage>
</organism>
<evidence type="ECO:0000259" key="7">
    <source>
        <dbReference type="PROSITE" id="PS50011"/>
    </source>
</evidence>
<name>A0A2Z4FH58_9DELT</name>
<keyword evidence="6" id="KW-0472">Membrane</keyword>
<dbReference type="PROSITE" id="PS00107">
    <property type="entry name" value="PROTEIN_KINASE_ATP"/>
    <property type="match status" value="1"/>
</dbReference>
<dbReference type="RefSeq" id="WP_111331529.1">
    <property type="nucleotide sequence ID" value="NZ_CP030032.1"/>
</dbReference>
<feature type="region of interest" description="Disordered" evidence="5">
    <location>
        <begin position="503"/>
        <end position="591"/>
    </location>
</feature>
<dbReference type="PANTHER" id="PTHR43289">
    <property type="entry name" value="MITOGEN-ACTIVATED PROTEIN KINASE KINASE KINASE 20-RELATED"/>
    <property type="match status" value="1"/>
</dbReference>
<proteinExistence type="predicted"/>
<dbReference type="Gene3D" id="1.10.510.10">
    <property type="entry name" value="Transferase(Phosphotransferase) domain 1"/>
    <property type="match status" value="1"/>
</dbReference>
<feature type="compositionally biased region" description="Basic and acidic residues" evidence="5">
    <location>
        <begin position="549"/>
        <end position="579"/>
    </location>
</feature>
<dbReference type="PROSITE" id="PS00108">
    <property type="entry name" value="PROTEIN_KINASE_ST"/>
    <property type="match status" value="1"/>
</dbReference>
<dbReference type="InterPro" id="IPR011009">
    <property type="entry name" value="Kinase-like_dom_sf"/>
</dbReference>
<reference evidence="8 9" key="1">
    <citation type="submission" date="2018-06" db="EMBL/GenBank/DDBJ databases">
        <title>Lujinxingia sediminis gen. nov. sp. nov., a new facultative anaerobic member of the class Deltaproteobacteria, and proposal of Lujinxingaceae fam. nov.</title>
        <authorList>
            <person name="Guo L.-Y."/>
            <person name="Li C.-M."/>
            <person name="Wang S."/>
            <person name="Du Z.-J."/>
        </authorList>
    </citation>
    <scope>NUCLEOTIDE SEQUENCE [LARGE SCALE GENOMIC DNA]</scope>
    <source>
        <strain evidence="8 9">FA350</strain>
    </source>
</reference>
<evidence type="ECO:0000313" key="8">
    <source>
        <dbReference type="EMBL" id="AWV88094.1"/>
    </source>
</evidence>
<dbReference type="SUPFAM" id="SSF56112">
    <property type="entry name" value="Protein kinase-like (PK-like)"/>
    <property type="match status" value="1"/>
</dbReference>
<dbReference type="PROSITE" id="PS50011">
    <property type="entry name" value="PROTEIN_KINASE_DOM"/>
    <property type="match status" value="1"/>
</dbReference>
<accession>A0A2Z4FH58</accession>
<dbReference type="KEGG" id="bsed:DN745_01595"/>
<keyword evidence="3" id="KW-0418">Kinase</keyword>
<dbReference type="GO" id="GO:0005524">
    <property type="term" value="F:ATP binding"/>
    <property type="evidence" value="ECO:0007669"/>
    <property type="project" value="UniProtKB-UniRule"/>
</dbReference>
<dbReference type="InterPro" id="IPR000719">
    <property type="entry name" value="Prot_kinase_dom"/>
</dbReference>
<gene>
    <name evidence="8" type="ORF">DN745_01595</name>
</gene>
<keyword evidence="1" id="KW-0808">Transferase</keyword>
<dbReference type="SMART" id="SM00220">
    <property type="entry name" value="S_TKc"/>
    <property type="match status" value="1"/>
</dbReference>
<dbReference type="PANTHER" id="PTHR43289:SF6">
    <property type="entry name" value="SERINE_THREONINE-PROTEIN KINASE NEKL-3"/>
    <property type="match status" value="1"/>
</dbReference>